<dbReference type="Proteomes" id="UP001234297">
    <property type="component" value="Chromosome 4"/>
</dbReference>
<sequence length="133" mass="13905">MSDLALVIMERTLDEEVDETPDLMGTIGSALETGKASEVVGSDATGLGKAVSRALGDVEWQVVDVIGHEVDLGVLLCGGERSRTGQCEKGGIVVAVAGSVEGTKPKIEVGVEFQCEMEKGLGRQESGQTKENQ</sequence>
<gene>
    <name evidence="1" type="ORF">MRB53_014503</name>
</gene>
<evidence type="ECO:0000313" key="1">
    <source>
        <dbReference type="EMBL" id="KAJ8618317.1"/>
    </source>
</evidence>
<keyword evidence="2" id="KW-1185">Reference proteome</keyword>
<organism evidence="1 2">
    <name type="scientific">Persea americana</name>
    <name type="common">Avocado</name>
    <dbReference type="NCBI Taxonomy" id="3435"/>
    <lineage>
        <taxon>Eukaryota</taxon>
        <taxon>Viridiplantae</taxon>
        <taxon>Streptophyta</taxon>
        <taxon>Embryophyta</taxon>
        <taxon>Tracheophyta</taxon>
        <taxon>Spermatophyta</taxon>
        <taxon>Magnoliopsida</taxon>
        <taxon>Magnoliidae</taxon>
        <taxon>Laurales</taxon>
        <taxon>Lauraceae</taxon>
        <taxon>Persea</taxon>
    </lineage>
</organism>
<dbReference type="EMBL" id="CM056812">
    <property type="protein sequence ID" value="KAJ8618317.1"/>
    <property type="molecule type" value="Genomic_DNA"/>
</dbReference>
<comment type="caution">
    <text evidence="1">The sequence shown here is derived from an EMBL/GenBank/DDBJ whole genome shotgun (WGS) entry which is preliminary data.</text>
</comment>
<evidence type="ECO:0000313" key="2">
    <source>
        <dbReference type="Proteomes" id="UP001234297"/>
    </source>
</evidence>
<reference evidence="1 2" key="1">
    <citation type="journal article" date="2022" name="Hortic Res">
        <title>A haplotype resolved chromosomal level avocado genome allows analysis of novel avocado genes.</title>
        <authorList>
            <person name="Nath O."/>
            <person name="Fletcher S.J."/>
            <person name="Hayward A."/>
            <person name="Shaw L.M."/>
            <person name="Masouleh A.K."/>
            <person name="Furtado A."/>
            <person name="Henry R.J."/>
            <person name="Mitter N."/>
        </authorList>
    </citation>
    <scope>NUCLEOTIDE SEQUENCE [LARGE SCALE GENOMIC DNA]</scope>
    <source>
        <strain evidence="2">cv. Hass</strain>
    </source>
</reference>
<proteinExistence type="predicted"/>
<accession>A0ACC2KBH0</accession>
<protein>
    <submittedName>
        <fullName evidence="1">Uncharacterized protein</fullName>
    </submittedName>
</protein>
<name>A0ACC2KBH0_PERAE</name>